<accession>A0A914UUN6</accession>
<dbReference type="Gene3D" id="3.60.10.10">
    <property type="entry name" value="Endonuclease/exonuclease/phosphatase"/>
    <property type="match status" value="1"/>
</dbReference>
<dbReference type="WBParaSite" id="PSAMB.scaffold12527size2723.g34918.t1">
    <property type="protein sequence ID" value="PSAMB.scaffold12527size2723.g34918.t1"/>
    <property type="gene ID" value="PSAMB.scaffold12527size2723.g34918"/>
</dbReference>
<organism evidence="1 2">
    <name type="scientific">Plectus sambesii</name>
    <dbReference type="NCBI Taxonomy" id="2011161"/>
    <lineage>
        <taxon>Eukaryota</taxon>
        <taxon>Metazoa</taxon>
        <taxon>Ecdysozoa</taxon>
        <taxon>Nematoda</taxon>
        <taxon>Chromadorea</taxon>
        <taxon>Plectida</taxon>
        <taxon>Plectina</taxon>
        <taxon>Plectoidea</taxon>
        <taxon>Plectidae</taxon>
        <taxon>Plectus</taxon>
    </lineage>
</organism>
<evidence type="ECO:0000313" key="2">
    <source>
        <dbReference type="WBParaSite" id="PSAMB.scaffold12527size2723.g34918.t1"/>
    </source>
</evidence>
<name>A0A914UUN6_9BILA</name>
<dbReference type="AlphaFoldDB" id="A0A914UUN6"/>
<reference evidence="2" key="1">
    <citation type="submission" date="2022-11" db="UniProtKB">
        <authorList>
            <consortium name="WormBaseParasite"/>
        </authorList>
    </citation>
    <scope>IDENTIFICATION</scope>
</reference>
<protein>
    <submittedName>
        <fullName evidence="2">Uncharacterized protein</fullName>
    </submittedName>
</protein>
<keyword evidence="1" id="KW-1185">Reference proteome</keyword>
<dbReference type="InterPro" id="IPR036691">
    <property type="entry name" value="Endo/exonu/phosph_ase_sf"/>
</dbReference>
<dbReference type="Proteomes" id="UP000887566">
    <property type="component" value="Unplaced"/>
</dbReference>
<evidence type="ECO:0000313" key="1">
    <source>
        <dbReference type="Proteomes" id="UP000887566"/>
    </source>
</evidence>
<proteinExistence type="predicted"/>
<sequence length="186" mass="21402">MGRQSHLELEKNKEGRLFVGNNFFKKRQERRWTWISPNGETKNETDYILCSHRRILQDVGVVGKAFTTGSDHRLVWAKIVIDAKVEKRALVVSNKGQQKTTLESATFQKLVEEEDWSIKDDISDDYNSLVDRLKAMRQMAESPHANHQTKQISDATNTLLEKRRQMKQDGKDHVEYSLLASSSAAN</sequence>
<dbReference type="SUPFAM" id="SSF56219">
    <property type="entry name" value="DNase I-like"/>
    <property type="match status" value="1"/>
</dbReference>